<dbReference type="SUPFAM" id="SSF51161">
    <property type="entry name" value="Trimeric LpxA-like enzymes"/>
    <property type="match status" value="1"/>
</dbReference>
<feature type="domain" description="Maltose/galactoside acetyltransferase" evidence="5">
    <location>
        <begin position="13"/>
        <end position="66"/>
    </location>
</feature>
<evidence type="ECO:0000256" key="2">
    <source>
        <dbReference type="ARBA" id="ARBA00022679"/>
    </source>
</evidence>
<evidence type="ECO:0000256" key="3">
    <source>
        <dbReference type="ARBA" id="ARBA00022737"/>
    </source>
</evidence>
<gene>
    <name evidence="6" type="ORF">SAMN04488570_0482</name>
</gene>
<keyword evidence="7" id="KW-1185">Reference proteome</keyword>
<dbReference type="FunFam" id="2.160.10.10:FF:000025">
    <property type="entry name" value="Hexapeptide-repeat containing-acetyltransferase"/>
    <property type="match status" value="1"/>
</dbReference>
<dbReference type="InterPro" id="IPR018357">
    <property type="entry name" value="Hexapep_transf_CS"/>
</dbReference>
<dbReference type="PANTHER" id="PTHR23416:SF23">
    <property type="entry name" value="ACETYLTRANSFERASE C18B11.09C-RELATED"/>
    <property type="match status" value="1"/>
</dbReference>
<evidence type="ECO:0000256" key="1">
    <source>
        <dbReference type="ARBA" id="ARBA00007274"/>
    </source>
</evidence>
<dbReference type="PROSITE" id="PS00101">
    <property type="entry name" value="HEXAPEP_TRANSFERASES"/>
    <property type="match status" value="1"/>
</dbReference>
<dbReference type="STRING" id="642780.SAMN04488570_0482"/>
<protein>
    <submittedName>
        <fullName evidence="6">Maltose O-acetyltransferase</fullName>
    </submittedName>
</protein>
<organism evidence="6 7">
    <name type="scientific">Nocardioides scoriae</name>
    <dbReference type="NCBI Taxonomy" id="642780"/>
    <lineage>
        <taxon>Bacteria</taxon>
        <taxon>Bacillati</taxon>
        <taxon>Actinomycetota</taxon>
        <taxon>Actinomycetes</taxon>
        <taxon>Propionibacteriales</taxon>
        <taxon>Nocardioidaceae</taxon>
        <taxon>Nocardioides</taxon>
    </lineage>
</organism>
<reference evidence="7" key="1">
    <citation type="submission" date="2016-10" db="EMBL/GenBank/DDBJ databases">
        <authorList>
            <person name="Varghese N."/>
            <person name="Submissions S."/>
        </authorList>
    </citation>
    <scope>NUCLEOTIDE SEQUENCE [LARGE SCALE GENOMIC DNA]</scope>
    <source>
        <strain evidence="7">DSM 22127</strain>
    </source>
</reference>
<evidence type="ECO:0000256" key="4">
    <source>
        <dbReference type="ARBA" id="ARBA00023315"/>
    </source>
</evidence>
<comment type="similarity">
    <text evidence="1">Belongs to the transferase hexapeptide repeat family.</text>
</comment>
<dbReference type="Proteomes" id="UP000198859">
    <property type="component" value="Chromosome I"/>
</dbReference>
<dbReference type="InterPro" id="IPR051159">
    <property type="entry name" value="Hexapeptide_acetyltransf"/>
</dbReference>
<dbReference type="InterPro" id="IPR024688">
    <property type="entry name" value="Mac_dom"/>
</dbReference>
<dbReference type="EMBL" id="LT629757">
    <property type="protein sequence ID" value="SDR82244.1"/>
    <property type="molecule type" value="Genomic_DNA"/>
</dbReference>
<keyword evidence="2 6" id="KW-0808">Transferase</keyword>
<evidence type="ECO:0000313" key="7">
    <source>
        <dbReference type="Proteomes" id="UP000198859"/>
    </source>
</evidence>
<dbReference type="InterPro" id="IPR011004">
    <property type="entry name" value="Trimer_LpxA-like_sf"/>
</dbReference>
<dbReference type="PANTHER" id="PTHR23416">
    <property type="entry name" value="SIALIC ACID SYNTHASE-RELATED"/>
    <property type="match status" value="1"/>
</dbReference>
<dbReference type="InterPro" id="IPR001451">
    <property type="entry name" value="Hexapep"/>
</dbReference>
<evidence type="ECO:0000313" key="6">
    <source>
        <dbReference type="EMBL" id="SDR82244.1"/>
    </source>
</evidence>
<dbReference type="AlphaFoldDB" id="A0A1H1M5Y2"/>
<dbReference type="GO" id="GO:0016407">
    <property type="term" value="F:acetyltransferase activity"/>
    <property type="evidence" value="ECO:0007669"/>
    <property type="project" value="InterPro"/>
</dbReference>
<keyword evidence="3" id="KW-0677">Repeat</keyword>
<proteinExistence type="inferred from homology"/>
<dbReference type="Pfam" id="PF12464">
    <property type="entry name" value="Mac"/>
    <property type="match status" value="1"/>
</dbReference>
<dbReference type="GO" id="GO:0005829">
    <property type="term" value="C:cytosol"/>
    <property type="evidence" value="ECO:0007669"/>
    <property type="project" value="TreeGrafter"/>
</dbReference>
<name>A0A1H1M5Y2_9ACTN</name>
<keyword evidence="4" id="KW-0012">Acyltransferase</keyword>
<accession>A0A1H1M5Y2</accession>
<dbReference type="RefSeq" id="WP_197681075.1">
    <property type="nucleotide sequence ID" value="NZ_LT629757.1"/>
</dbReference>
<evidence type="ECO:0000259" key="5">
    <source>
        <dbReference type="SMART" id="SM01266"/>
    </source>
</evidence>
<dbReference type="Pfam" id="PF00132">
    <property type="entry name" value="Hexapep"/>
    <property type="match status" value="1"/>
</dbReference>
<dbReference type="SMART" id="SM01266">
    <property type="entry name" value="Mac"/>
    <property type="match status" value="1"/>
</dbReference>
<dbReference type="GO" id="GO:0008374">
    <property type="term" value="F:O-acyltransferase activity"/>
    <property type="evidence" value="ECO:0007669"/>
    <property type="project" value="TreeGrafter"/>
</dbReference>
<dbReference type="Gene3D" id="2.160.10.10">
    <property type="entry name" value="Hexapeptide repeat proteins"/>
    <property type="match status" value="1"/>
</dbReference>
<sequence length="192" mass="20058">MPPQDLPLIRTMRERMRAGEPYAVDAGLVELGDRAADLTDALDAVPARDRARRQELLERLLAAVGEDAEVRSPLRVGYGSGITVGARWRVGPGLVALDSAPITIGDDVRLDAHVQLLTPVQPLEADRRRAGWEAARPVTLGDDVWLGAGVVVMPGVTIGAGTVVGAGSVVVSDLPAGVLAVGSPAQVIRQLG</sequence>